<organism evidence="1 2">
    <name type="scientific">Elasticomyces elasticus</name>
    <dbReference type="NCBI Taxonomy" id="574655"/>
    <lineage>
        <taxon>Eukaryota</taxon>
        <taxon>Fungi</taxon>
        <taxon>Dikarya</taxon>
        <taxon>Ascomycota</taxon>
        <taxon>Pezizomycotina</taxon>
        <taxon>Dothideomycetes</taxon>
        <taxon>Dothideomycetidae</taxon>
        <taxon>Mycosphaerellales</taxon>
        <taxon>Teratosphaeriaceae</taxon>
        <taxon>Elasticomyces</taxon>
    </lineage>
</organism>
<dbReference type="Proteomes" id="UP001310594">
    <property type="component" value="Unassembled WGS sequence"/>
</dbReference>
<sequence>MEPKHIATKPHLLTLAQELQDKIFSFAYPNTKILGRKQWDDLEWQRYCAAKWGTFRTPRRFQHNIVNDLMVSKQYFVSAGYTYVSKLVFELVADVPADPGTVVRFASSELRKINMTCDIDYGLYKLSLGTGPFPYDSFASLFIRASTVLYVILEFETKAAGPHSLPGRTKNTLNCIHEWIERLSPLQEQEDDDALSEMRIERRAHTRLLKPPKGLWLLVIGLAWWYWLR</sequence>
<comment type="caution">
    <text evidence="1">The sequence shown here is derived from an EMBL/GenBank/DDBJ whole genome shotgun (WGS) entry which is preliminary data.</text>
</comment>
<protein>
    <submittedName>
        <fullName evidence="1">Uncharacterized protein</fullName>
    </submittedName>
</protein>
<dbReference type="AlphaFoldDB" id="A0AAN7ZLM4"/>
<reference evidence="1" key="1">
    <citation type="submission" date="2023-08" db="EMBL/GenBank/DDBJ databases">
        <title>Black Yeasts Isolated from many extreme environments.</title>
        <authorList>
            <person name="Coleine C."/>
            <person name="Stajich J.E."/>
            <person name="Selbmann L."/>
        </authorList>
    </citation>
    <scope>NUCLEOTIDE SEQUENCE</scope>
    <source>
        <strain evidence="1">CCFEE 5810</strain>
    </source>
</reference>
<proteinExistence type="predicted"/>
<dbReference type="EMBL" id="JAVRQU010000017">
    <property type="protein sequence ID" value="KAK5693395.1"/>
    <property type="molecule type" value="Genomic_DNA"/>
</dbReference>
<evidence type="ECO:0000313" key="2">
    <source>
        <dbReference type="Proteomes" id="UP001310594"/>
    </source>
</evidence>
<evidence type="ECO:0000313" key="1">
    <source>
        <dbReference type="EMBL" id="KAK5693395.1"/>
    </source>
</evidence>
<gene>
    <name evidence="1" type="ORF">LTR97_009964</name>
</gene>
<name>A0AAN7ZLM4_9PEZI</name>
<accession>A0AAN7ZLM4</accession>